<dbReference type="EMBL" id="PQXF01000150">
    <property type="protein sequence ID" value="PXF54870.1"/>
    <property type="molecule type" value="Genomic_DNA"/>
</dbReference>
<evidence type="ECO:0000313" key="1">
    <source>
        <dbReference type="EMBL" id="PXF54870.1"/>
    </source>
</evidence>
<protein>
    <submittedName>
        <fullName evidence="1">Uncharacterized protein</fullName>
    </submittedName>
</protein>
<accession>A0AC61KXL7</accession>
<name>A0AC61KXL7_9EURY</name>
<organism evidence="1 2">
    <name type="scientific">Candidatus Methanogaster sp</name>
    <dbReference type="NCBI Taxonomy" id="3386292"/>
    <lineage>
        <taxon>Archaea</taxon>
        <taxon>Methanobacteriati</taxon>
        <taxon>Methanobacteriota</taxon>
        <taxon>Stenosarchaea group</taxon>
        <taxon>Methanomicrobia</taxon>
        <taxon>Methanosarcinales</taxon>
        <taxon>ANME-2 cluster</taxon>
        <taxon>Candidatus Methanogasteraceae</taxon>
        <taxon>Candidatus Methanogaster</taxon>
    </lineage>
</organism>
<proteinExistence type="predicted"/>
<comment type="caution">
    <text evidence="1">The sequence shown here is derived from an EMBL/GenBank/DDBJ whole genome shotgun (WGS) entry which is preliminary data.</text>
</comment>
<reference evidence="1" key="1">
    <citation type="submission" date="2018-01" db="EMBL/GenBank/DDBJ databases">
        <authorList>
            <person name="Krukenberg V."/>
        </authorList>
    </citation>
    <scope>NUCLEOTIDE SEQUENCE</scope>
    <source>
        <strain evidence="1">E20ANME2</strain>
    </source>
</reference>
<sequence>MKEDQVENLRRKHTPSFKAKVALEAIKEQKTSAELASQYQVHPGQIRNWKATATKGFINLFSNKRKRKDQDQEELIQELYRQIGQLKVALDWLKKKSGLKCHRL</sequence>
<gene>
    <name evidence="1" type="ORF">C4B59_17710</name>
</gene>
<evidence type="ECO:0000313" key="2">
    <source>
        <dbReference type="Proteomes" id="UP000248329"/>
    </source>
</evidence>
<dbReference type="Proteomes" id="UP000248329">
    <property type="component" value="Unassembled WGS sequence"/>
</dbReference>